<name>A0A4P6EYF2_9BACL</name>
<keyword evidence="1" id="KW-1133">Transmembrane helix</keyword>
<dbReference type="AlphaFoldDB" id="A0A4P6EYF2"/>
<gene>
    <name evidence="2" type="ORF">ET464_04040</name>
</gene>
<keyword evidence="3" id="KW-1185">Reference proteome</keyword>
<keyword evidence="1" id="KW-0812">Transmembrane</keyword>
<evidence type="ECO:0000313" key="3">
    <source>
        <dbReference type="Proteomes" id="UP000293568"/>
    </source>
</evidence>
<dbReference type="EMBL" id="CP035492">
    <property type="protein sequence ID" value="QAY65677.1"/>
    <property type="molecule type" value="Genomic_DNA"/>
</dbReference>
<sequence length="316" mass="34854">MPFTLSHPLYAVPLRKLAPALSATGLALGSMAPDMEYFIAMQPYRSTGHTFIGFLAMGLPLCTAFAYAFHRIIMPSLPVLLPPALGMNRFAALHQRAWSLRGISPFILFYISLYIGFLSHLFVDNWTHRLGYFVEKFPELSKLQLGQPIYFWLQQGLSVIGLGLPALYLAYRWLSWYSKDKGAAVPDNIQVKNSLIYSGAALITAGFLFAAKLAAAANPWLLNLWFVAPFSSVLFGLFAACLLISARRSNQTAAALCGLAGFAVIYLLFKKGGIGEHLSVQHAWYVYIWLFSLLVFTLSKTIGKPSGAQLPLSSEC</sequence>
<dbReference type="RefSeq" id="WP_129438467.1">
    <property type="nucleotide sequence ID" value="NZ_CP035492.1"/>
</dbReference>
<dbReference type="KEGG" id="pprt:ET464_04040"/>
<dbReference type="Pfam" id="PF13803">
    <property type="entry name" value="DUF4184"/>
    <property type="match status" value="1"/>
</dbReference>
<feature type="transmembrane region" description="Helical" evidence="1">
    <location>
        <begin position="51"/>
        <end position="69"/>
    </location>
</feature>
<dbReference type="Proteomes" id="UP000293568">
    <property type="component" value="Chromosome"/>
</dbReference>
<proteinExistence type="predicted"/>
<feature type="transmembrane region" description="Helical" evidence="1">
    <location>
        <begin position="222"/>
        <end position="245"/>
    </location>
</feature>
<evidence type="ECO:0000313" key="2">
    <source>
        <dbReference type="EMBL" id="QAY65677.1"/>
    </source>
</evidence>
<dbReference type="InterPro" id="IPR025238">
    <property type="entry name" value="DUF4184"/>
</dbReference>
<accession>A0A4P6EYF2</accession>
<reference evidence="2 3" key="1">
    <citation type="submission" date="2019-01" db="EMBL/GenBank/DDBJ databases">
        <title>Genome sequencing of strain FW100M-2.</title>
        <authorList>
            <person name="Heo J."/>
            <person name="Kim S.-J."/>
            <person name="Kim J.-S."/>
            <person name="Hong S.-B."/>
            <person name="Kwon S.-W."/>
        </authorList>
    </citation>
    <scope>NUCLEOTIDE SEQUENCE [LARGE SCALE GENOMIC DNA]</scope>
    <source>
        <strain evidence="2 3">FW100M-2</strain>
    </source>
</reference>
<dbReference type="OrthoDB" id="8481923at2"/>
<feature type="transmembrane region" description="Helical" evidence="1">
    <location>
        <begin position="284"/>
        <end position="303"/>
    </location>
</feature>
<feature type="transmembrane region" description="Helical" evidence="1">
    <location>
        <begin position="195"/>
        <end position="216"/>
    </location>
</feature>
<protein>
    <submittedName>
        <fullName evidence="2">DUF4184 family protein</fullName>
    </submittedName>
</protein>
<organism evidence="2 3">
    <name type="scientific">Paenibacillus protaetiae</name>
    <dbReference type="NCBI Taxonomy" id="2509456"/>
    <lineage>
        <taxon>Bacteria</taxon>
        <taxon>Bacillati</taxon>
        <taxon>Bacillota</taxon>
        <taxon>Bacilli</taxon>
        <taxon>Bacillales</taxon>
        <taxon>Paenibacillaceae</taxon>
        <taxon>Paenibacillus</taxon>
    </lineage>
</organism>
<keyword evidence="1" id="KW-0472">Membrane</keyword>
<feature type="transmembrane region" description="Helical" evidence="1">
    <location>
        <begin position="149"/>
        <end position="174"/>
    </location>
</feature>
<feature type="transmembrane region" description="Helical" evidence="1">
    <location>
        <begin position="252"/>
        <end position="269"/>
    </location>
</feature>
<evidence type="ECO:0000256" key="1">
    <source>
        <dbReference type="SAM" id="Phobius"/>
    </source>
</evidence>
<feature type="transmembrane region" description="Helical" evidence="1">
    <location>
        <begin position="103"/>
        <end position="123"/>
    </location>
</feature>